<evidence type="ECO:0000256" key="9">
    <source>
        <dbReference type="ARBA" id="ARBA00023136"/>
    </source>
</evidence>
<accession>A0A2T4DTW9</accession>
<comment type="subcellular location">
    <subcellularLocation>
        <location evidence="2">Membrane</location>
        <topology evidence="2">Multi-pass membrane protein</topology>
    </subcellularLocation>
</comment>
<feature type="transmembrane region" description="Helical" evidence="10">
    <location>
        <begin position="88"/>
        <end position="107"/>
    </location>
</feature>
<keyword evidence="5 10" id="KW-0812">Transmembrane</keyword>
<feature type="transmembrane region" description="Helical" evidence="10">
    <location>
        <begin position="297"/>
        <end position="315"/>
    </location>
</feature>
<sequence length="375" mass="42393">MIEKNARYYLKKILLFVLTFVSTTLAGSEWVTNKIIFYSPDYSWADFTAGFSYSIPFLFILGVHEFGHYFTAKYYKVEVTLPNFLPGWLGFLGMPSFGTFGALIRIVGPIRSRKQYFDIGIAGPLAGFVVALGVLWYGFSTLPPQEYIYEIHPEYEQYGADYADYVYNDPEQQSFAMGNTILFWLFEEYLADPERLPDHREIIHYPLLLAGFLSLFFTALNLLPIGQLDGGHIIYGIFGTKKHKRIATVLFLLLAYTAGLGLITIQTPLESMIWMSILYVGFLFICFRGLKLSQTNTLLLAVSVFALQYLTSLVITDLSGFGGYFLFIFLLGRVIGVEHPRAADNTPLSLGRKVLGWIALLIFVISFSPNPFVIS</sequence>
<dbReference type="PANTHER" id="PTHR31412">
    <property type="entry name" value="ZINC METALLOPROTEASE EGY1"/>
    <property type="match status" value="1"/>
</dbReference>
<dbReference type="InterPro" id="IPR044838">
    <property type="entry name" value="EGY1-like"/>
</dbReference>
<reference evidence="12 13" key="1">
    <citation type="submission" date="2018-03" db="EMBL/GenBank/DDBJ databases">
        <title>Cross-interface Injection: A General Nanoliter Liquid Handling Method Applied to Single Cells Genome Amplification Automated Nanoliter Liquid Handling Applied to Single Cell Multiple Displacement Amplification.</title>
        <authorList>
            <person name="Yun J."/>
            <person name="Xu P."/>
            <person name="Xu J."/>
            <person name="Dai X."/>
            <person name="Wang Y."/>
            <person name="Zheng X."/>
            <person name="Cao C."/>
            <person name="Yi Q."/>
            <person name="Zhu Y."/>
            <person name="Wang L."/>
            <person name="Dong Z."/>
            <person name="Huang Y."/>
            <person name="Huang L."/>
            <person name="Du W."/>
        </authorList>
    </citation>
    <scope>NUCLEOTIDE SEQUENCE [LARGE SCALE GENOMIC DNA]</scope>
    <source>
        <strain evidence="12 13">Z-D1-2</strain>
    </source>
</reference>
<evidence type="ECO:0000256" key="5">
    <source>
        <dbReference type="ARBA" id="ARBA00022692"/>
    </source>
</evidence>
<evidence type="ECO:0000256" key="1">
    <source>
        <dbReference type="ARBA" id="ARBA00001947"/>
    </source>
</evidence>
<dbReference type="PANTHER" id="PTHR31412:SF0">
    <property type="entry name" value="ZINC METALLOPROTEASE EGY1, CHLOROPLASTIC-RELATED"/>
    <property type="match status" value="1"/>
</dbReference>
<evidence type="ECO:0000313" key="12">
    <source>
        <dbReference type="EMBL" id="PTB97281.1"/>
    </source>
</evidence>
<feature type="transmembrane region" description="Helical" evidence="10">
    <location>
        <begin position="354"/>
        <end position="374"/>
    </location>
</feature>
<comment type="cofactor">
    <cofactor evidence="1">
        <name>Zn(2+)</name>
        <dbReference type="ChEBI" id="CHEBI:29105"/>
    </cofactor>
</comment>
<dbReference type="Pfam" id="PF02163">
    <property type="entry name" value="Peptidase_M50"/>
    <property type="match status" value="1"/>
</dbReference>
<dbReference type="GO" id="GO:0008233">
    <property type="term" value="F:peptidase activity"/>
    <property type="evidence" value="ECO:0007669"/>
    <property type="project" value="UniProtKB-KW"/>
</dbReference>
<dbReference type="Proteomes" id="UP000240608">
    <property type="component" value="Unassembled WGS sequence"/>
</dbReference>
<dbReference type="EMBL" id="PYVU01000019">
    <property type="protein sequence ID" value="PTB97281.1"/>
    <property type="molecule type" value="Genomic_DNA"/>
</dbReference>
<organism evidence="12 13">
    <name type="scientific">Marivirga lumbricoides</name>
    <dbReference type="NCBI Taxonomy" id="1046115"/>
    <lineage>
        <taxon>Bacteria</taxon>
        <taxon>Pseudomonadati</taxon>
        <taxon>Bacteroidota</taxon>
        <taxon>Cytophagia</taxon>
        <taxon>Cytophagales</taxon>
        <taxon>Marivirgaceae</taxon>
        <taxon>Marivirga</taxon>
    </lineage>
</organism>
<keyword evidence="4 12" id="KW-0645">Protease</keyword>
<gene>
    <name evidence="12" type="ORF">C9994_03640</name>
</gene>
<keyword evidence="7" id="KW-0809">Transit peptide</keyword>
<feature type="domain" description="Peptidase M50" evidence="11">
    <location>
        <begin position="54"/>
        <end position="244"/>
    </location>
</feature>
<evidence type="ECO:0000256" key="7">
    <source>
        <dbReference type="ARBA" id="ARBA00022946"/>
    </source>
</evidence>
<dbReference type="AlphaFoldDB" id="A0A2T4DTW9"/>
<dbReference type="CDD" id="cd06160">
    <property type="entry name" value="S2P-M50_like_2"/>
    <property type="match status" value="1"/>
</dbReference>
<keyword evidence="8 10" id="KW-1133">Transmembrane helix</keyword>
<dbReference type="GO" id="GO:0006508">
    <property type="term" value="P:proteolysis"/>
    <property type="evidence" value="ECO:0007669"/>
    <property type="project" value="UniProtKB-KW"/>
</dbReference>
<feature type="transmembrane region" description="Helical" evidence="10">
    <location>
        <begin position="271"/>
        <end position="290"/>
    </location>
</feature>
<feature type="transmembrane region" description="Helical" evidence="10">
    <location>
        <begin position="246"/>
        <end position="265"/>
    </location>
</feature>
<feature type="transmembrane region" description="Helical" evidence="10">
    <location>
        <begin position="119"/>
        <end position="139"/>
    </location>
</feature>
<evidence type="ECO:0000259" key="11">
    <source>
        <dbReference type="Pfam" id="PF02163"/>
    </source>
</evidence>
<dbReference type="GO" id="GO:0016020">
    <property type="term" value="C:membrane"/>
    <property type="evidence" value="ECO:0007669"/>
    <property type="project" value="UniProtKB-SubCell"/>
</dbReference>
<evidence type="ECO:0000256" key="8">
    <source>
        <dbReference type="ARBA" id="ARBA00022989"/>
    </source>
</evidence>
<evidence type="ECO:0000256" key="6">
    <source>
        <dbReference type="ARBA" id="ARBA00022801"/>
    </source>
</evidence>
<evidence type="ECO:0000256" key="3">
    <source>
        <dbReference type="ARBA" id="ARBA00007931"/>
    </source>
</evidence>
<evidence type="ECO:0000256" key="4">
    <source>
        <dbReference type="ARBA" id="ARBA00022670"/>
    </source>
</evidence>
<evidence type="ECO:0000256" key="2">
    <source>
        <dbReference type="ARBA" id="ARBA00004141"/>
    </source>
</evidence>
<dbReference type="InterPro" id="IPR008915">
    <property type="entry name" value="Peptidase_M50"/>
</dbReference>
<keyword evidence="6" id="KW-0378">Hydrolase</keyword>
<name>A0A2T4DTW9_9BACT</name>
<feature type="transmembrane region" description="Helical" evidence="10">
    <location>
        <begin position="321"/>
        <end position="342"/>
    </location>
</feature>
<protein>
    <submittedName>
        <fullName evidence="12">Site-2 protease family protein</fullName>
    </submittedName>
</protein>
<evidence type="ECO:0000313" key="13">
    <source>
        <dbReference type="Proteomes" id="UP000240608"/>
    </source>
</evidence>
<keyword evidence="9 10" id="KW-0472">Membrane</keyword>
<feature type="transmembrane region" description="Helical" evidence="10">
    <location>
        <begin position="202"/>
        <end position="225"/>
    </location>
</feature>
<comment type="caution">
    <text evidence="12">The sequence shown here is derived from an EMBL/GenBank/DDBJ whole genome shotgun (WGS) entry which is preliminary data.</text>
</comment>
<comment type="similarity">
    <text evidence="3">Belongs to the peptidase M50B family.</text>
</comment>
<proteinExistence type="inferred from homology"/>
<evidence type="ECO:0000256" key="10">
    <source>
        <dbReference type="SAM" id="Phobius"/>
    </source>
</evidence>